<dbReference type="PROSITE" id="PS00070">
    <property type="entry name" value="ALDEHYDE_DEHYDR_CYS"/>
    <property type="match status" value="1"/>
</dbReference>
<dbReference type="Pfam" id="PF00171">
    <property type="entry name" value="Aldedh"/>
    <property type="match status" value="1"/>
</dbReference>
<dbReference type="GO" id="GO:0004777">
    <property type="term" value="F:succinate-semialdehyde dehydrogenase (NAD+) activity"/>
    <property type="evidence" value="ECO:0007669"/>
    <property type="project" value="TreeGrafter"/>
</dbReference>
<evidence type="ECO:0000256" key="4">
    <source>
        <dbReference type="RuleBase" id="RU003345"/>
    </source>
</evidence>
<proteinExistence type="inferred from homology"/>
<evidence type="ECO:0000313" key="6">
    <source>
        <dbReference type="EMBL" id="ACL25405.1"/>
    </source>
</evidence>
<evidence type="ECO:0000259" key="5">
    <source>
        <dbReference type="Pfam" id="PF00171"/>
    </source>
</evidence>
<accession>B8G403</accession>
<dbReference type="PANTHER" id="PTHR43353:SF5">
    <property type="entry name" value="SUCCINATE-SEMIALDEHYDE DEHYDROGENASE, MITOCHONDRIAL"/>
    <property type="match status" value="1"/>
</dbReference>
<keyword evidence="2 4" id="KW-0560">Oxidoreductase</keyword>
<evidence type="ECO:0000256" key="3">
    <source>
        <dbReference type="PROSITE-ProRule" id="PRU10007"/>
    </source>
</evidence>
<dbReference type="Gene3D" id="3.40.605.10">
    <property type="entry name" value="Aldehyde Dehydrogenase, Chain A, domain 1"/>
    <property type="match status" value="1"/>
</dbReference>
<dbReference type="STRING" id="326427.Cagg_2534"/>
<reference evidence="6" key="1">
    <citation type="submission" date="2008-12" db="EMBL/GenBank/DDBJ databases">
        <title>Complete sequence of Chloroflexus aggregans DSM 9485.</title>
        <authorList>
            <consortium name="US DOE Joint Genome Institute"/>
            <person name="Lucas S."/>
            <person name="Copeland A."/>
            <person name="Lapidus A."/>
            <person name="Glavina del Rio T."/>
            <person name="Dalin E."/>
            <person name="Tice H."/>
            <person name="Pitluck S."/>
            <person name="Foster B."/>
            <person name="Larimer F."/>
            <person name="Land M."/>
            <person name="Hauser L."/>
            <person name="Kyrpides N."/>
            <person name="Mikhailova N."/>
            <person name="Bryant D."/>
            <person name="Richardson P."/>
        </authorList>
    </citation>
    <scope>NUCLEOTIDE SEQUENCE</scope>
    <source>
        <strain evidence="6">DSM 9485</strain>
    </source>
</reference>
<dbReference type="Gene3D" id="3.40.309.10">
    <property type="entry name" value="Aldehyde Dehydrogenase, Chain A, domain 2"/>
    <property type="match status" value="1"/>
</dbReference>
<keyword evidence="7" id="KW-1185">Reference proteome</keyword>
<feature type="domain" description="Aldehyde dehydrogenase" evidence="5">
    <location>
        <begin position="22"/>
        <end position="482"/>
    </location>
</feature>
<dbReference type="InterPro" id="IPR010102">
    <property type="entry name" value="Succ_semiAld_DH"/>
</dbReference>
<dbReference type="Proteomes" id="UP000002508">
    <property type="component" value="Chromosome"/>
</dbReference>
<feature type="active site" evidence="3">
    <location>
        <position position="259"/>
    </location>
</feature>
<dbReference type="FunFam" id="3.40.605.10:FF:000026">
    <property type="entry name" value="Aldehyde dehydrogenase, putative"/>
    <property type="match status" value="1"/>
</dbReference>
<dbReference type="InterPro" id="IPR029510">
    <property type="entry name" value="Ald_DH_CS_GLU"/>
</dbReference>
<dbReference type="PROSITE" id="PS00687">
    <property type="entry name" value="ALDEHYDE_DEHYDR_GLU"/>
    <property type="match status" value="1"/>
</dbReference>
<evidence type="ECO:0000313" key="7">
    <source>
        <dbReference type="Proteomes" id="UP000002508"/>
    </source>
</evidence>
<dbReference type="GO" id="GO:0009450">
    <property type="term" value="P:gamma-aminobutyric acid catabolic process"/>
    <property type="evidence" value="ECO:0007669"/>
    <property type="project" value="InterPro"/>
</dbReference>
<comment type="similarity">
    <text evidence="1 4">Belongs to the aldehyde dehydrogenase family.</text>
</comment>
<dbReference type="InterPro" id="IPR016162">
    <property type="entry name" value="Ald_DH_N"/>
</dbReference>
<dbReference type="InterPro" id="IPR016163">
    <property type="entry name" value="Ald_DH_C"/>
</dbReference>
<evidence type="ECO:0000256" key="2">
    <source>
        <dbReference type="ARBA" id="ARBA00023002"/>
    </source>
</evidence>
<dbReference type="InterPro" id="IPR015590">
    <property type="entry name" value="Aldehyde_DH_dom"/>
</dbReference>
<dbReference type="EMBL" id="CP001337">
    <property type="protein sequence ID" value="ACL25405.1"/>
    <property type="molecule type" value="Genomic_DNA"/>
</dbReference>
<dbReference type="FunFam" id="3.40.605.10:FF:000005">
    <property type="entry name" value="Succinate-semialdehyde dehydrogenase I"/>
    <property type="match status" value="1"/>
</dbReference>
<dbReference type="FunFam" id="3.40.309.10:FF:000004">
    <property type="entry name" value="Succinate-semialdehyde dehydrogenase I"/>
    <property type="match status" value="1"/>
</dbReference>
<dbReference type="NCBIfam" id="TIGR01780">
    <property type="entry name" value="SSADH"/>
    <property type="match status" value="1"/>
</dbReference>
<organism evidence="6 7">
    <name type="scientific">Chloroflexus aggregans (strain MD-66 / DSM 9485)</name>
    <dbReference type="NCBI Taxonomy" id="326427"/>
    <lineage>
        <taxon>Bacteria</taxon>
        <taxon>Bacillati</taxon>
        <taxon>Chloroflexota</taxon>
        <taxon>Chloroflexia</taxon>
        <taxon>Chloroflexales</taxon>
        <taxon>Chloroflexineae</taxon>
        <taxon>Chloroflexaceae</taxon>
        <taxon>Chloroflexus</taxon>
    </lineage>
</organism>
<dbReference type="OrthoDB" id="9762913at2"/>
<dbReference type="PANTHER" id="PTHR43353">
    <property type="entry name" value="SUCCINATE-SEMIALDEHYDE DEHYDROGENASE, MITOCHONDRIAL"/>
    <property type="match status" value="1"/>
</dbReference>
<dbReference type="RefSeq" id="WP_015941263.1">
    <property type="nucleotide sequence ID" value="NC_011831.1"/>
</dbReference>
<sequence length="486" mass="51590">MTLAVEGSLTTLPFRLLINGEWREAESGATFAVTNPANGTVLGYVPDAGVAETRAAIAAAVAAQPAWAATPAGERAVLLRRVAAMMLERQQELATIMTLEQGKPLAEARGEITYAASFLSWFAGEAERIYGMTIPASTNAKRILVLRQPVGVVALITPWNFPSAMITRKLGPALAAGCTVIAKPAEQTPLSALALGQLFMEAGAPPGVVNIVTCRDPRPFADTIFADTRVRKISFTGSTEVGKELMRRSADTLKRVSLELGGNAPFIVFADADLDAAVRGAIASKFRNAGQTCVCANRIFVQRPIYAAFAERFAAEVARLTVGDGLQPGVHIGPLIDEQARQKVERHIHDALTAGARVVVGGGPAPLGGNFWLPTVLLDANTDMLVAREETFGPVAPLIPFDDEDEVIRKANDTLYGLAAYAFTRDVGRVWRLAEGLEYGIIGINDPIPSTAQAPFGGVKQSGIGREGGPTGIDEYLDIKYVSIGI</sequence>
<protein>
    <submittedName>
        <fullName evidence="6">Succinic semialdehyde dehydrogenase</fullName>
    </submittedName>
</protein>
<name>B8G403_CHLAD</name>
<gene>
    <name evidence="6" type="ordered locus">Cagg_2534</name>
</gene>
<dbReference type="InterPro" id="IPR016161">
    <property type="entry name" value="Ald_DH/histidinol_DH"/>
</dbReference>
<dbReference type="KEGG" id="cag:Cagg_2534"/>
<dbReference type="HOGENOM" id="CLU_005391_0_1_0"/>
<dbReference type="CDD" id="cd07103">
    <property type="entry name" value="ALDH_F5_SSADH_GabD"/>
    <property type="match status" value="1"/>
</dbReference>
<dbReference type="SUPFAM" id="SSF53720">
    <property type="entry name" value="ALDH-like"/>
    <property type="match status" value="1"/>
</dbReference>
<dbReference type="InterPro" id="IPR016160">
    <property type="entry name" value="Ald_DH_CS_CYS"/>
</dbReference>
<dbReference type="InterPro" id="IPR050740">
    <property type="entry name" value="Aldehyde_DH_Superfamily"/>
</dbReference>
<evidence type="ECO:0000256" key="1">
    <source>
        <dbReference type="ARBA" id="ARBA00009986"/>
    </source>
</evidence>
<dbReference type="eggNOG" id="COG1012">
    <property type="taxonomic scope" value="Bacteria"/>
</dbReference>
<dbReference type="AlphaFoldDB" id="B8G403"/>